<dbReference type="GO" id="GO:0047714">
    <property type="term" value="F:galactolipase activity"/>
    <property type="evidence" value="ECO:0007669"/>
    <property type="project" value="UniProtKB-ARBA"/>
</dbReference>
<sequence length="420" mass="47137">SSTIGRQLSTSWREIQGSNNWRNLVGPTLDPLLRQEIVRYGEFVAACYKAFDLDPSSRRYLSCKYGKGSIFERVGLEDHHSGYEVTKYVYATAPGIHFPTQPETHTRNPNKSRWVGYVAASSDNRVNSLGRRDIVIAFRGTVTSSEWIANLMSSLKPAHFDPHDPRADVRVEAGFLSLYTSDESGSKFGLGSLREQLLSEVSRLVEKYKGEEISITIAGHSMGSSLALLLAYDIAELGLNVTRPNKEYSGKGNIPVTVFSFGGPRVGNSGFKERCEELGIKVLRVVNVNDPITNLPGFVFNENLFKGFSGGGYEFPNWRCSCYTHVGVELVLDFFKMENPSCVHDLENYIIGLLKSCPNYKSSCNNNSKSDRDQDHDYEWRNLMERAKGFLSVGAQRFDGLQWRINAAMDVFNLVQSQWT</sequence>
<keyword evidence="8" id="KW-0443">Lipid metabolism</keyword>
<evidence type="ECO:0000256" key="3">
    <source>
        <dbReference type="ARBA" id="ARBA00022528"/>
    </source>
</evidence>
<dbReference type="Gene3D" id="3.40.50.1820">
    <property type="entry name" value="alpha/beta hydrolase"/>
    <property type="match status" value="1"/>
</dbReference>
<dbReference type="EMBL" id="KI630827">
    <property type="protein sequence ID" value="EYU32751.1"/>
    <property type="molecule type" value="Genomic_DNA"/>
</dbReference>
<name>A0A022QXW3_ERYGU</name>
<evidence type="ECO:0000313" key="11">
    <source>
        <dbReference type="Proteomes" id="UP000030748"/>
    </source>
</evidence>
<dbReference type="GO" id="GO:0008970">
    <property type="term" value="F:phospholipase A1 activity"/>
    <property type="evidence" value="ECO:0000318"/>
    <property type="project" value="GO_Central"/>
</dbReference>
<evidence type="ECO:0000259" key="9">
    <source>
        <dbReference type="Pfam" id="PF01764"/>
    </source>
</evidence>
<proteinExistence type="inferred from homology"/>
<keyword evidence="7" id="KW-0442">Lipid degradation</keyword>
<dbReference type="Pfam" id="PF01764">
    <property type="entry name" value="Lipase_3"/>
    <property type="match status" value="1"/>
</dbReference>
<evidence type="ECO:0000256" key="5">
    <source>
        <dbReference type="ARBA" id="ARBA00022801"/>
    </source>
</evidence>
<dbReference type="GO" id="GO:0009507">
    <property type="term" value="C:chloroplast"/>
    <property type="evidence" value="ECO:0000318"/>
    <property type="project" value="GO_Central"/>
</dbReference>
<dbReference type="STRING" id="4155.A0A022QXW3"/>
<dbReference type="PANTHER" id="PTHR31403">
    <property type="entry name" value="PHOSPHOLIPASE A1-IBETA2, CHLOROPLASTIC"/>
    <property type="match status" value="1"/>
</dbReference>
<dbReference type="InterPro" id="IPR002921">
    <property type="entry name" value="Fungal_lipase-type"/>
</dbReference>
<dbReference type="Proteomes" id="UP000030748">
    <property type="component" value="Unassembled WGS sequence"/>
</dbReference>
<evidence type="ECO:0000256" key="4">
    <source>
        <dbReference type="ARBA" id="ARBA00022640"/>
    </source>
</evidence>
<evidence type="ECO:0000256" key="6">
    <source>
        <dbReference type="ARBA" id="ARBA00022946"/>
    </source>
</evidence>
<keyword evidence="4" id="KW-0934">Plastid</keyword>
<evidence type="ECO:0000256" key="7">
    <source>
        <dbReference type="ARBA" id="ARBA00022963"/>
    </source>
</evidence>
<comment type="subcellular location">
    <subcellularLocation>
        <location evidence="1">Plastid</location>
        <location evidence="1">Chloroplast</location>
    </subcellularLocation>
</comment>
<dbReference type="GO" id="GO:0016042">
    <property type="term" value="P:lipid catabolic process"/>
    <property type="evidence" value="ECO:0007669"/>
    <property type="project" value="UniProtKB-KW"/>
</dbReference>
<accession>A0A022QXW3</accession>
<comment type="similarity">
    <text evidence="2">Belongs to the AB hydrolase superfamily. Lipase family.</text>
</comment>
<evidence type="ECO:0000256" key="8">
    <source>
        <dbReference type="ARBA" id="ARBA00023098"/>
    </source>
</evidence>
<feature type="domain" description="Fungal lipase-type" evidence="9">
    <location>
        <begin position="135"/>
        <end position="298"/>
    </location>
</feature>
<keyword evidence="6" id="KW-0809">Transit peptide</keyword>
<reference evidence="10 11" key="1">
    <citation type="journal article" date="2013" name="Proc. Natl. Acad. Sci. U.S.A.">
        <title>Fine-scale variation in meiotic recombination in Mimulus inferred from population shotgun sequencing.</title>
        <authorList>
            <person name="Hellsten U."/>
            <person name="Wright K.M."/>
            <person name="Jenkins J."/>
            <person name="Shu S."/>
            <person name="Yuan Y."/>
            <person name="Wessler S.R."/>
            <person name="Schmutz J."/>
            <person name="Willis J.H."/>
            <person name="Rokhsar D.S."/>
        </authorList>
    </citation>
    <scope>NUCLEOTIDE SEQUENCE [LARGE SCALE GENOMIC DNA]</scope>
    <source>
        <strain evidence="11">cv. DUN x IM62</strain>
    </source>
</reference>
<dbReference type="AlphaFoldDB" id="A0A022QXW3"/>
<gene>
    <name evidence="10" type="ORF">MIMGU_mgv1a019991mg</name>
</gene>
<organism evidence="10 11">
    <name type="scientific">Erythranthe guttata</name>
    <name type="common">Yellow monkey flower</name>
    <name type="synonym">Mimulus guttatus</name>
    <dbReference type="NCBI Taxonomy" id="4155"/>
    <lineage>
        <taxon>Eukaryota</taxon>
        <taxon>Viridiplantae</taxon>
        <taxon>Streptophyta</taxon>
        <taxon>Embryophyta</taxon>
        <taxon>Tracheophyta</taxon>
        <taxon>Spermatophyta</taxon>
        <taxon>Magnoliopsida</taxon>
        <taxon>eudicotyledons</taxon>
        <taxon>Gunneridae</taxon>
        <taxon>Pentapetalae</taxon>
        <taxon>asterids</taxon>
        <taxon>lamiids</taxon>
        <taxon>Lamiales</taxon>
        <taxon>Phrymaceae</taxon>
        <taxon>Erythranthe</taxon>
    </lineage>
</organism>
<dbReference type="GO" id="GO:0009695">
    <property type="term" value="P:jasmonic acid biosynthetic process"/>
    <property type="evidence" value="ECO:0000318"/>
    <property type="project" value="GO_Central"/>
</dbReference>
<keyword evidence="11" id="KW-1185">Reference proteome</keyword>
<dbReference type="CDD" id="cd00519">
    <property type="entry name" value="Lipase_3"/>
    <property type="match status" value="1"/>
</dbReference>
<evidence type="ECO:0000256" key="1">
    <source>
        <dbReference type="ARBA" id="ARBA00004229"/>
    </source>
</evidence>
<dbReference type="InterPro" id="IPR029058">
    <property type="entry name" value="AB_hydrolase_fold"/>
</dbReference>
<dbReference type="SUPFAM" id="SSF53474">
    <property type="entry name" value="alpha/beta-Hydrolases"/>
    <property type="match status" value="1"/>
</dbReference>
<feature type="non-terminal residue" evidence="10">
    <location>
        <position position="1"/>
    </location>
</feature>
<protein>
    <recommendedName>
        <fullName evidence="9">Fungal lipase-type domain-containing protein</fullName>
    </recommendedName>
</protein>
<dbReference type="eggNOG" id="KOG4569">
    <property type="taxonomic scope" value="Eukaryota"/>
</dbReference>
<dbReference type="PANTHER" id="PTHR31403:SF4">
    <property type="entry name" value="PHOSPHOLIPASE A1-IALPHA2, CHLOROPLASTIC"/>
    <property type="match status" value="1"/>
</dbReference>
<keyword evidence="3" id="KW-0150">Chloroplast</keyword>
<evidence type="ECO:0000313" key="10">
    <source>
        <dbReference type="EMBL" id="EYU32751.1"/>
    </source>
</evidence>
<keyword evidence="5" id="KW-0378">Hydrolase</keyword>
<evidence type="ECO:0000256" key="2">
    <source>
        <dbReference type="ARBA" id="ARBA00010701"/>
    </source>
</evidence>